<protein>
    <submittedName>
        <fullName evidence="1">Uncharacterized protein</fullName>
    </submittedName>
</protein>
<sequence>MKPGPHTEPPSVWQRRPEKNTCDGSACGECSACSGSGDFSEQHTDAQLHHECRCSHRGSAQHQVERRLVERELKSPDVHVISYFVCNRRQEQLKKQKSR</sequence>
<evidence type="ECO:0000313" key="1">
    <source>
        <dbReference type="EMBL" id="MPC47918.1"/>
    </source>
</evidence>
<organism evidence="1 2">
    <name type="scientific">Portunus trituberculatus</name>
    <name type="common">Swimming crab</name>
    <name type="synonym">Neptunus trituberculatus</name>
    <dbReference type="NCBI Taxonomy" id="210409"/>
    <lineage>
        <taxon>Eukaryota</taxon>
        <taxon>Metazoa</taxon>
        <taxon>Ecdysozoa</taxon>
        <taxon>Arthropoda</taxon>
        <taxon>Crustacea</taxon>
        <taxon>Multicrustacea</taxon>
        <taxon>Malacostraca</taxon>
        <taxon>Eumalacostraca</taxon>
        <taxon>Eucarida</taxon>
        <taxon>Decapoda</taxon>
        <taxon>Pleocyemata</taxon>
        <taxon>Brachyura</taxon>
        <taxon>Eubrachyura</taxon>
        <taxon>Portunoidea</taxon>
        <taxon>Portunidae</taxon>
        <taxon>Portuninae</taxon>
        <taxon>Portunus</taxon>
    </lineage>
</organism>
<dbReference type="Proteomes" id="UP000324222">
    <property type="component" value="Unassembled WGS sequence"/>
</dbReference>
<name>A0A5B7FSH8_PORTR</name>
<evidence type="ECO:0000313" key="2">
    <source>
        <dbReference type="Proteomes" id="UP000324222"/>
    </source>
</evidence>
<keyword evidence="2" id="KW-1185">Reference proteome</keyword>
<dbReference type="EMBL" id="VSRR010007999">
    <property type="protein sequence ID" value="MPC47918.1"/>
    <property type="molecule type" value="Genomic_DNA"/>
</dbReference>
<accession>A0A5B7FSH8</accession>
<reference evidence="1 2" key="1">
    <citation type="submission" date="2019-05" db="EMBL/GenBank/DDBJ databases">
        <title>Another draft genome of Portunus trituberculatus and its Hox gene families provides insights of decapod evolution.</title>
        <authorList>
            <person name="Jeong J.-H."/>
            <person name="Song I."/>
            <person name="Kim S."/>
            <person name="Choi T."/>
            <person name="Kim D."/>
            <person name="Ryu S."/>
            <person name="Kim W."/>
        </authorList>
    </citation>
    <scope>NUCLEOTIDE SEQUENCE [LARGE SCALE GENOMIC DNA]</scope>
    <source>
        <tissue evidence="1">Muscle</tissue>
    </source>
</reference>
<dbReference type="AlphaFoldDB" id="A0A5B7FSH8"/>
<gene>
    <name evidence="1" type="ORF">E2C01_041679</name>
</gene>
<proteinExistence type="predicted"/>
<comment type="caution">
    <text evidence="1">The sequence shown here is derived from an EMBL/GenBank/DDBJ whole genome shotgun (WGS) entry which is preliminary data.</text>
</comment>